<sequence>MKTYKVYGEQINRFFTTVQAENIKDALDKASCVGPEKWEDCDLITDLEIVSINEENK</sequence>
<comment type="caution">
    <text evidence="1">The sequence shown here is derived from an EMBL/GenBank/DDBJ whole genome shotgun (WGS) entry which is preliminary data.</text>
</comment>
<dbReference type="EMBL" id="LAZR01054679">
    <property type="protein sequence ID" value="KKK78031.1"/>
    <property type="molecule type" value="Genomic_DNA"/>
</dbReference>
<name>A0A0F9B0C2_9ZZZZ</name>
<proteinExistence type="predicted"/>
<evidence type="ECO:0000313" key="1">
    <source>
        <dbReference type="EMBL" id="KKK78031.1"/>
    </source>
</evidence>
<accession>A0A0F9B0C2</accession>
<dbReference type="AlphaFoldDB" id="A0A0F9B0C2"/>
<protein>
    <submittedName>
        <fullName evidence="1">Uncharacterized protein</fullName>
    </submittedName>
</protein>
<organism evidence="1">
    <name type="scientific">marine sediment metagenome</name>
    <dbReference type="NCBI Taxonomy" id="412755"/>
    <lineage>
        <taxon>unclassified sequences</taxon>
        <taxon>metagenomes</taxon>
        <taxon>ecological metagenomes</taxon>
    </lineage>
</organism>
<gene>
    <name evidence="1" type="ORF">LCGC14_2847640</name>
</gene>
<reference evidence="1" key="1">
    <citation type="journal article" date="2015" name="Nature">
        <title>Complex archaea that bridge the gap between prokaryotes and eukaryotes.</title>
        <authorList>
            <person name="Spang A."/>
            <person name="Saw J.H."/>
            <person name="Jorgensen S.L."/>
            <person name="Zaremba-Niedzwiedzka K."/>
            <person name="Martijn J."/>
            <person name="Lind A.E."/>
            <person name="van Eijk R."/>
            <person name="Schleper C."/>
            <person name="Guy L."/>
            <person name="Ettema T.J."/>
        </authorList>
    </citation>
    <scope>NUCLEOTIDE SEQUENCE</scope>
</reference>